<dbReference type="InterPro" id="IPR027417">
    <property type="entry name" value="P-loop_NTPase"/>
</dbReference>
<dbReference type="GO" id="GO:0005737">
    <property type="term" value="C:cytoplasm"/>
    <property type="evidence" value="ECO:0007669"/>
    <property type="project" value="UniProtKB-SubCell"/>
</dbReference>
<evidence type="ECO:0000256" key="13">
    <source>
        <dbReference type="ARBA" id="ARBA00042156"/>
    </source>
</evidence>
<evidence type="ECO:0000256" key="6">
    <source>
        <dbReference type="ARBA" id="ARBA00022769"/>
    </source>
</evidence>
<evidence type="ECO:0000256" key="8">
    <source>
        <dbReference type="ARBA" id="ARBA00022881"/>
    </source>
</evidence>
<evidence type="ECO:0000256" key="7">
    <source>
        <dbReference type="ARBA" id="ARBA00022840"/>
    </source>
</evidence>
<accession>A0A844EGS1</accession>
<dbReference type="GO" id="GO:0005524">
    <property type="term" value="F:ATP binding"/>
    <property type="evidence" value="ECO:0007669"/>
    <property type="project" value="UniProtKB-KW"/>
</dbReference>
<evidence type="ECO:0000256" key="12">
    <source>
        <dbReference type="ARBA" id="ARBA00039316"/>
    </source>
</evidence>
<dbReference type="PANTHER" id="PTHR43152">
    <property type="entry name" value="UVRABC SYSTEM PROTEIN A"/>
    <property type="match status" value="1"/>
</dbReference>
<keyword evidence="3" id="KW-0677">Repeat</keyword>
<dbReference type="SUPFAM" id="SSF52540">
    <property type="entry name" value="P-loop containing nucleoside triphosphate hydrolases"/>
    <property type="match status" value="1"/>
</dbReference>
<evidence type="ECO:0000256" key="1">
    <source>
        <dbReference type="ARBA" id="ARBA00004496"/>
    </source>
</evidence>
<keyword evidence="2" id="KW-0963">Cytoplasm</keyword>
<evidence type="ECO:0000256" key="5">
    <source>
        <dbReference type="ARBA" id="ARBA00022763"/>
    </source>
</evidence>
<evidence type="ECO:0000256" key="11">
    <source>
        <dbReference type="ARBA" id="ARBA00038000"/>
    </source>
</evidence>
<evidence type="ECO:0000256" key="10">
    <source>
        <dbReference type="ARBA" id="ARBA00023204"/>
    </source>
</evidence>
<evidence type="ECO:0000313" key="15">
    <source>
        <dbReference type="Proteomes" id="UP000491237"/>
    </source>
</evidence>
<keyword evidence="9" id="KW-0238">DNA-binding</keyword>
<comment type="caution">
    <text evidence="14">The sequence shown here is derived from an EMBL/GenBank/DDBJ whole genome shotgun (WGS) entry which is preliminary data.</text>
</comment>
<keyword evidence="4" id="KW-0547">Nucleotide-binding</keyword>
<keyword evidence="7 14" id="KW-0067">ATP-binding</keyword>
<organism evidence="14 15">
    <name type="scientific">Lentilactobacillus parabuchneri</name>
    <dbReference type="NCBI Taxonomy" id="152331"/>
    <lineage>
        <taxon>Bacteria</taxon>
        <taxon>Bacillati</taxon>
        <taxon>Bacillota</taxon>
        <taxon>Bacilli</taxon>
        <taxon>Lactobacillales</taxon>
        <taxon>Lactobacillaceae</taxon>
        <taxon>Lentilactobacillus</taxon>
    </lineage>
</organism>
<keyword evidence="6" id="KW-0228">DNA excision</keyword>
<protein>
    <recommendedName>
        <fullName evidence="12">UvrABC system protein A</fullName>
    </recommendedName>
    <alternativeName>
        <fullName evidence="13">Excinuclease ABC subunit A</fullName>
    </alternativeName>
</protein>
<keyword evidence="5" id="KW-0227">DNA damage</keyword>
<dbReference type="AlphaFoldDB" id="A0A844EGS1"/>
<comment type="similarity">
    <text evidence="11">Belongs to the ABC transporter superfamily. UvrA family.</text>
</comment>
<feature type="non-terminal residue" evidence="14">
    <location>
        <position position="1"/>
    </location>
</feature>
<dbReference type="PANTHER" id="PTHR43152:SF3">
    <property type="entry name" value="UVRABC SYSTEM PROTEIN A"/>
    <property type="match status" value="1"/>
</dbReference>
<keyword evidence="8" id="KW-0267">Excision nuclease</keyword>
<evidence type="ECO:0000313" key="14">
    <source>
        <dbReference type="EMBL" id="MSE21259.1"/>
    </source>
</evidence>
<comment type="subcellular location">
    <subcellularLocation>
        <location evidence="1">Cytoplasm</location>
    </subcellularLocation>
</comment>
<evidence type="ECO:0000256" key="2">
    <source>
        <dbReference type="ARBA" id="ARBA00022490"/>
    </source>
</evidence>
<dbReference type="GO" id="GO:0004518">
    <property type="term" value="F:nuclease activity"/>
    <property type="evidence" value="ECO:0007669"/>
    <property type="project" value="UniProtKB-KW"/>
</dbReference>
<sequence length="60" mass="6700">VLMITHDLDLMANADYLIDMGPRGGDQGGQIVAKGRPKDLIVNPQSLTTRYLAEHFEKFK</sequence>
<dbReference type="Gene3D" id="3.40.50.300">
    <property type="entry name" value="P-loop containing nucleotide triphosphate hydrolases"/>
    <property type="match status" value="1"/>
</dbReference>
<evidence type="ECO:0000256" key="3">
    <source>
        <dbReference type="ARBA" id="ARBA00022737"/>
    </source>
</evidence>
<keyword evidence="10" id="KW-0234">DNA repair</keyword>
<evidence type="ECO:0000256" key="9">
    <source>
        <dbReference type="ARBA" id="ARBA00023125"/>
    </source>
</evidence>
<gene>
    <name evidence="14" type="ORF">GKC44_08380</name>
</gene>
<name>A0A844EGS1_9LACO</name>
<proteinExistence type="inferred from homology"/>
<evidence type="ECO:0000256" key="4">
    <source>
        <dbReference type="ARBA" id="ARBA00022741"/>
    </source>
</evidence>
<dbReference type="GO" id="GO:0003677">
    <property type="term" value="F:DNA binding"/>
    <property type="evidence" value="ECO:0007669"/>
    <property type="project" value="UniProtKB-KW"/>
</dbReference>
<dbReference type="Proteomes" id="UP000491237">
    <property type="component" value="Unassembled WGS sequence"/>
</dbReference>
<dbReference type="GO" id="GO:0006281">
    <property type="term" value="P:DNA repair"/>
    <property type="evidence" value="ECO:0007669"/>
    <property type="project" value="UniProtKB-KW"/>
</dbReference>
<reference evidence="14 15" key="1">
    <citation type="submission" date="2019-11" db="EMBL/GenBank/DDBJ databases">
        <title>Draft Genome Sequence of Plant Growth-Promoting Rhizosphere-Associated Bacteria.</title>
        <authorList>
            <person name="Vasilyev I.Y."/>
            <person name="Radchenko V."/>
            <person name="Ilnitskaya E.V."/>
        </authorList>
    </citation>
    <scope>NUCLEOTIDE SEQUENCE [LARGE SCALE GENOMIC DNA]</scope>
    <source>
        <strain evidence="14 15">VRA_07sq_f</strain>
    </source>
</reference>
<dbReference type="EMBL" id="WKKY01000335">
    <property type="protein sequence ID" value="MSE21259.1"/>
    <property type="molecule type" value="Genomic_DNA"/>
</dbReference>